<dbReference type="OrthoDB" id="102112at2"/>
<keyword evidence="1" id="KW-1133">Transmembrane helix</keyword>
<accession>A0A556N7C5</accession>
<feature type="transmembrane region" description="Helical" evidence="1">
    <location>
        <begin position="89"/>
        <end position="108"/>
    </location>
</feature>
<organism evidence="2 3">
    <name type="scientific">Fluviicola chungangensis</name>
    <dbReference type="NCBI Taxonomy" id="2597671"/>
    <lineage>
        <taxon>Bacteria</taxon>
        <taxon>Pseudomonadati</taxon>
        <taxon>Bacteroidota</taxon>
        <taxon>Flavobacteriia</taxon>
        <taxon>Flavobacteriales</taxon>
        <taxon>Crocinitomicaceae</taxon>
        <taxon>Fluviicola</taxon>
    </lineage>
</organism>
<evidence type="ECO:0000313" key="2">
    <source>
        <dbReference type="EMBL" id="TSJ48082.1"/>
    </source>
</evidence>
<feature type="transmembrane region" description="Helical" evidence="1">
    <location>
        <begin position="7"/>
        <end position="27"/>
    </location>
</feature>
<name>A0A556N7C5_9FLAO</name>
<evidence type="ECO:0000256" key="1">
    <source>
        <dbReference type="SAM" id="Phobius"/>
    </source>
</evidence>
<feature type="transmembrane region" description="Helical" evidence="1">
    <location>
        <begin position="56"/>
        <end position="77"/>
    </location>
</feature>
<dbReference type="AlphaFoldDB" id="A0A556N7C5"/>
<keyword evidence="1" id="KW-0472">Membrane</keyword>
<sequence length="362" mass="41993">MKEHLKLNFIGITLWWILLLPFDYSLFDRIFKTIQKPFTGLLKTLDEALIFETDTYGTYILISLSILFGALFSPVISQACAKLKWNPTQVLKTSLAAILFFFLFKYGWDKITKSQFYLPEPNTAYTPFGKLSKDIAYWSLVGSSYSYTVTLGIIEVFTALLLLFKRTQFLASLLAIAVFTQVVLVNFSFDISVKLLSCSLLLFSIVYSSCFAENWKSIFGFQTNPIFPVHSKGHLMLRFCFAFLVIAECIFPTISSRNFNDDRFPRLAHHGAYRVYGSSQIKHLFVHRQHYLILQSHQDEFKDYNMEIQSHDRYVSNDGTITCNWQENLVNISGDTFRITKIPYRKLPLLQESFHTFSDEFH</sequence>
<feature type="transmembrane region" description="Helical" evidence="1">
    <location>
        <begin position="135"/>
        <end position="162"/>
    </location>
</feature>
<keyword evidence="1" id="KW-0812">Transmembrane</keyword>
<proteinExistence type="predicted"/>
<feature type="transmembrane region" description="Helical" evidence="1">
    <location>
        <begin position="169"/>
        <end position="187"/>
    </location>
</feature>
<evidence type="ECO:0000313" key="3">
    <source>
        <dbReference type="Proteomes" id="UP000316008"/>
    </source>
</evidence>
<feature type="transmembrane region" description="Helical" evidence="1">
    <location>
        <begin position="235"/>
        <end position="254"/>
    </location>
</feature>
<evidence type="ECO:0008006" key="4">
    <source>
        <dbReference type="Google" id="ProtNLM"/>
    </source>
</evidence>
<gene>
    <name evidence="2" type="ORF">FO442_02815</name>
</gene>
<dbReference type="RefSeq" id="WP_144331617.1">
    <property type="nucleotide sequence ID" value="NZ_VLPL01000001.1"/>
</dbReference>
<dbReference type="EMBL" id="VLPL01000001">
    <property type="protein sequence ID" value="TSJ48082.1"/>
    <property type="molecule type" value="Genomic_DNA"/>
</dbReference>
<reference evidence="2 3" key="1">
    <citation type="submission" date="2019-07" db="EMBL/GenBank/DDBJ databases">
        <authorList>
            <person name="Huq M.A."/>
        </authorList>
    </citation>
    <scope>NUCLEOTIDE SEQUENCE [LARGE SCALE GENOMIC DNA]</scope>
    <source>
        <strain evidence="2 3">MAH-3</strain>
    </source>
</reference>
<dbReference type="Proteomes" id="UP000316008">
    <property type="component" value="Unassembled WGS sequence"/>
</dbReference>
<keyword evidence="3" id="KW-1185">Reference proteome</keyword>
<protein>
    <recommendedName>
        <fullName evidence="4">DoxX family protein</fullName>
    </recommendedName>
</protein>
<comment type="caution">
    <text evidence="2">The sequence shown here is derived from an EMBL/GenBank/DDBJ whole genome shotgun (WGS) entry which is preliminary data.</text>
</comment>